<dbReference type="PANTHER" id="PTHR45586">
    <property type="entry name" value="TPR REPEAT-CONTAINING PROTEIN PA4667"/>
    <property type="match status" value="1"/>
</dbReference>
<reference evidence="4" key="1">
    <citation type="submission" date="2022-11" db="EMBL/GenBank/DDBJ databases">
        <title>Lacinutrix neustonica HL-RS19T sp. nov., isolated from the surface microlayer sample of brackish Lake Shihwa.</title>
        <authorList>
            <person name="Choi J.Y."/>
            <person name="Hwang C.Y."/>
        </authorList>
    </citation>
    <scope>NUCLEOTIDE SEQUENCE</scope>
    <source>
        <strain evidence="4">HL-RS19</strain>
    </source>
</reference>
<dbReference type="InterPro" id="IPR019734">
    <property type="entry name" value="TPR_rpt"/>
</dbReference>
<proteinExistence type="predicted"/>
<dbReference type="Proteomes" id="UP001164705">
    <property type="component" value="Chromosome"/>
</dbReference>
<dbReference type="SMART" id="SM00028">
    <property type="entry name" value="TPR"/>
    <property type="match status" value="3"/>
</dbReference>
<dbReference type="RefSeq" id="WP_267675943.1">
    <property type="nucleotide sequence ID" value="NZ_CP113088.1"/>
</dbReference>
<dbReference type="SUPFAM" id="SSF48452">
    <property type="entry name" value="TPR-like"/>
    <property type="match status" value="1"/>
</dbReference>
<evidence type="ECO:0000313" key="5">
    <source>
        <dbReference type="Proteomes" id="UP001164705"/>
    </source>
</evidence>
<keyword evidence="5" id="KW-1185">Reference proteome</keyword>
<dbReference type="InterPro" id="IPR051012">
    <property type="entry name" value="CellSynth/LPSAsmb/PSIAsmb"/>
</dbReference>
<evidence type="ECO:0000256" key="2">
    <source>
        <dbReference type="ARBA" id="ARBA00022803"/>
    </source>
</evidence>
<gene>
    <name evidence="4" type="ORF">N7U66_14780</name>
</gene>
<keyword evidence="2 3" id="KW-0802">TPR repeat</keyword>
<feature type="repeat" description="TPR" evidence="3">
    <location>
        <begin position="15"/>
        <end position="48"/>
    </location>
</feature>
<name>A0A9E8MUU3_9FLAO</name>
<keyword evidence="1" id="KW-0677">Repeat</keyword>
<evidence type="ECO:0000256" key="3">
    <source>
        <dbReference type="PROSITE-ProRule" id="PRU00339"/>
    </source>
</evidence>
<protein>
    <submittedName>
        <fullName evidence="4">Tetratricopeptide repeat protein</fullName>
    </submittedName>
</protein>
<evidence type="ECO:0000256" key="1">
    <source>
        <dbReference type="ARBA" id="ARBA00022737"/>
    </source>
</evidence>
<organism evidence="4 5">
    <name type="scientific">Lacinutrix neustonica</name>
    <dbReference type="NCBI Taxonomy" id="2980107"/>
    <lineage>
        <taxon>Bacteria</taxon>
        <taxon>Pseudomonadati</taxon>
        <taxon>Bacteroidota</taxon>
        <taxon>Flavobacteriia</taxon>
        <taxon>Flavobacteriales</taxon>
        <taxon>Flavobacteriaceae</taxon>
        <taxon>Lacinutrix</taxon>
    </lineage>
</organism>
<dbReference type="KEGG" id="lnu:N7U66_14780"/>
<dbReference type="PANTHER" id="PTHR45586:SF1">
    <property type="entry name" value="LIPOPOLYSACCHARIDE ASSEMBLY PROTEIN B"/>
    <property type="match status" value="1"/>
</dbReference>
<dbReference type="AlphaFoldDB" id="A0A9E8MUU3"/>
<accession>A0A9E8MUU3</accession>
<feature type="repeat" description="TPR" evidence="3">
    <location>
        <begin position="84"/>
        <end position="117"/>
    </location>
</feature>
<dbReference type="Gene3D" id="1.25.40.10">
    <property type="entry name" value="Tetratricopeptide repeat domain"/>
    <property type="match status" value="2"/>
</dbReference>
<dbReference type="EMBL" id="CP113088">
    <property type="protein sequence ID" value="WAC01329.1"/>
    <property type="molecule type" value="Genomic_DNA"/>
</dbReference>
<evidence type="ECO:0000313" key="4">
    <source>
        <dbReference type="EMBL" id="WAC01329.1"/>
    </source>
</evidence>
<dbReference type="Pfam" id="PF13181">
    <property type="entry name" value="TPR_8"/>
    <property type="match status" value="1"/>
</dbReference>
<dbReference type="InterPro" id="IPR011990">
    <property type="entry name" value="TPR-like_helical_dom_sf"/>
</dbReference>
<sequence length="178" mass="20984">MSRFEALIELGERSPFIFEKLSYAYSGALEYEKAILNLEAALKLEPNNSVNRYRLGDLYFKAEDYRNAELNLKHALEIQDAPLDKEYSTLATVYNYLKRPEDAVKYFKKALKENPENESARFSLVITKDSYYKDIEARIKLYEDYLKAYPNSQFKKWAEDKLKRLKTEQFMSPEGNKN</sequence>
<dbReference type="Pfam" id="PF00515">
    <property type="entry name" value="TPR_1"/>
    <property type="match status" value="1"/>
</dbReference>
<dbReference type="PROSITE" id="PS50005">
    <property type="entry name" value="TPR"/>
    <property type="match status" value="2"/>
</dbReference>